<gene>
    <name evidence="1" type="ORF">S01H4_39057</name>
</gene>
<comment type="caution">
    <text evidence="1">The sequence shown here is derived from an EMBL/GenBank/DDBJ whole genome shotgun (WGS) entry which is preliminary data.</text>
</comment>
<proteinExistence type="predicted"/>
<name>X1BMW3_9ZZZZ</name>
<feature type="non-terminal residue" evidence="1">
    <location>
        <position position="1"/>
    </location>
</feature>
<sequence>ATDKVVNLLIAGKSCQECGVPAVIKRDGCDFCTACGHIGACG</sequence>
<reference evidence="1" key="1">
    <citation type="journal article" date="2014" name="Front. Microbiol.">
        <title>High frequency of phylogenetically diverse reductive dehalogenase-homologous genes in deep subseafloor sedimentary metagenomes.</title>
        <authorList>
            <person name="Kawai M."/>
            <person name="Futagami T."/>
            <person name="Toyoda A."/>
            <person name="Takaki Y."/>
            <person name="Nishi S."/>
            <person name="Hori S."/>
            <person name="Arai W."/>
            <person name="Tsubouchi T."/>
            <person name="Morono Y."/>
            <person name="Uchiyama I."/>
            <person name="Ito T."/>
            <person name="Fujiyama A."/>
            <person name="Inagaki F."/>
            <person name="Takami H."/>
        </authorList>
    </citation>
    <scope>NUCLEOTIDE SEQUENCE</scope>
    <source>
        <strain evidence="1">Expedition CK06-06</strain>
    </source>
</reference>
<evidence type="ECO:0008006" key="2">
    <source>
        <dbReference type="Google" id="ProtNLM"/>
    </source>
</evidence>
<protein>
    <recommendedName>
        <fullName evidence="2">TSCPD domain-containing protein</fullName>
    </recommendedName>
</protein>
<evidence type="ECO:0000313" key="1">
    <source>
        <dbReference type="EMBL" id="GAG96345.1"/>
    </source>
</evidence>
<accession>X1BMW3</accession>
<organism evidence="1">
    <name type="scientific">marine sediment metagenome</name>
    <dbReference type="NCBI Taxonomy" id="412755"/>
    <lineage>
        <taxon>unclassified sequences</taxon>
        <taxon>metagenomes</taxon>
        <taxon>ecological metagenomes</taxon>
    </lineage>
</organism>
<dbReference type="EMBL" id="BART01021117">
    <property type="protein sequence ID" value="GAG96345.1"/>
    <property type="molecule type" value="Genomic_DNA"/>
</dbReference>
<dbReference type="AlphaFoldDB" id="X1BMW3"/>